<dbReference type="PROSITE" id="PS51257">
    <property type="entry name" value="PROKAR_LIPOPROTEIN"/>
    <property type="match status" value="1"/>
</dbReference>
<organism evidence="2 3">
    <name type="scientific">Streptomyces kaniharaensis</name>
    <dbReference type="NCBI Taxonomy" id="212423"/>
    <lineage>
        <taxon>Bacteria</taxon>
        <taxon>Bacillati</taxon>
        <taxon>Actinomycetota</taxon>
        <taxon>Actinomycetes</taxon>
        <taxon>Kitasatosporales</taxon>
        <taxon>Streptomycetaceae</taxon>
        <taxon>Streptomyces</taxon>
    </lineage>
</organism>
<evidence type="ECO:0008006" key="4">
    <source>
        <dbReference type="Google" id="ProtNLM"/>
    </source>
</evidence>
<keyword evidence="1" id="KW-0732">Signal</keyword>
<dbReference type="RefSeq" id="WP_153467744.1">
    <property type="nucleotide sequence ID" value="NZ_WBOF01000003.1"/>
</dbReference>
<proteinExistence type="predicted"/>
<evidence type="ECO:0000256" key="1">
    <source>
        <dbReference type="SAM" id="SignalP"/>
    </source>
</evidence>
<dbReference type="AlphaFoldDB" id="A0A6N7KXZ4"/>
<dbReference type="OrthoDB" id="4170344at2"/>
<sequence>MTSRNRTSRTGAAALVAAGLVFLTACGGSGSSSDSKAKQVGWYRTVGDLCAVVGDPGLPGQLRRSIPVTSEGIASDPSKTLSCGYDGGPATEDWRVTIDALVFEAARGCHWLEVEADIAKSPLGGPKPTETRKFEMTDGGGLGQEGYQSSVRHPLTDTIPGPVDQLSFKSAICDGNLRLTVDVDYSAGSGMSADYPGALDKAEEASRKKAAELLKRAREKLYERAMSPQPTAS</sequence>
<protein>
    <recommendedName>
        <fullName evidence="4">DUF3558 domain-containing protein</fullName>
    </recommendedName>
</protein>
<feature type="signal peptide" evidence="1">
    <location>
        <begin position="1"/>
        <end position="27"/>
    </location>
</feature>
<dbReference type="Proteomes" id="UP000450000">
    <property type="component" value="Unassembled WGS sequence"/>
</dbReference>
<evidence type="ECO:0000313" key="3">
    <source>
        <dbReference type="Proteomes" id="UP000450000"/>
    </source>
</evidence>
<feature type="chain" id="PRO_5039057459" description="DUF3558 domain-containing protein" evidence="1">
    <location>
        <begin position="28"/>
        <end position="233"/>
    </location>
</feature>
<keyword evidence="3" id="KW-1185">Reference proteome</keyword>
<name>A0A6N7KXZ4_9ACTN</name>
<dbReference type="EMBL" id="WBOF01000003">
    <property type="protein sequence ID" value="MQS16556.1"/>
    <property type="molecule type" value="Genomic_DNA"/>
</dbReference>
<accession>A0A6N7KXZ4</accession>
<comment type="caution">
    <text evidence="2">The sequence shown here is derived from an EMBL/GenBank/DDBJ whole genome shotgun (WGS) entry which is preliminary data.</text>
</comment>
<gene>
    <name evidence="2" type="ORF">F7Q99_31300</name>
</gene>
<reference evidence="2 3" key="1">
    <citation type="submission" date="2019-09" db="EMBL/GenBank/DDBJ databases">
        <title>Genome Sequences of Streptomyces kaniharaensis ATCC 21070.</title>
        <authorList>
            <person name="Zhu W."/>
            <person name="De Crecy-Lagard V."/>
            <person name="Richards N.G."/>
        </authorList>
    </citation>
    <scope>NUCLEOTIDE SEQUENCE [LARGE SCALE GENOMIC DNA]</scope>
    <source>
        <strain evidence="2 3">SF-557</strain>
    </source>
</reference>
<evidence type="ECO:0000313" key="2">
    <source>
        <dbReference type="EMBL" id="MQS16556.1"/>
    </source>
</evidence>